<sequence>TRFNQVKKLTKLTEIMEKHFSFQDIFQGLGFAS</sequence>
<organism evidence="1">
    <name type="scientific">marine sediment metagenome</name>
    <dbReference type="NCBI Taxonomy" id="412755"/>
    <lineage>
        <taxon>unclassified sequences</taxon>
        <taxon>metagenomes</taxon>
        <taxon>ecological metagenomes</taxon>
    </lineage>
</organism>
<reference evidence="1" key="1">
    <citation type="journal article" date="2014" name="Front. Microbiol.">
        <title>High frequency of phylogenetically diverse reductive dehalogenase-homologous genes in deep subseafloor sedimentary metagenomes.</title>
        <authorList>
            <person name="Kawai M."/>
            <person name="Futagami T."/>
            <person name="Toyoda A."/>
            <person name="Takaki Y."/>
            <person name="Nishi S."/>
            <person name="Hori S."/>
            <person name="Arai W."/>
            <person name="Tsubouchi T."/>
            <person name="Morono Y."/>
            <person name="Uchiyama I."/>
            <person name="Ito T."/>
            <person name="Fujiyama A."/>
            <person name="Inagaki F."/>
            <person name="Takami H."/>
        </authorList>
    </citation>
    <scope>NUCLEOTIDE SEQUENCE</scope>
    <source>
        <strain evidence="1">Expedition CK06-06</strain>
    </source>
</reference>
<dbReference type="EMBL" id="BARS01006936">
    <property type="protein sequence ID" value="GAF75890.1"/>
    <property type="molecule type" value="Genomic_DNA"/>
</dbReference>
<proteinExistence type="predicted"/>
<dbReference type="AlphaFoldDB" id="X0TIE7"/>
<evidence type="ECO:0000313" key="1">
    <source>
        <dbReference type="EMBL" id="GAF75890.1"/>
    </source>
</evidence>
<accession>X0TIE7</accession>
<gene>
    <name evidence="1" type="ORF">S01H1_13444</name>
</gene>
<name>X0TIE7_9ZZZZ</name>
<feature type="non-terminal residue" evidence="1">
    <location>
        <position position="1"/>
    </location>
</feature>
<comment type="caution">
    <text evidence="1">The sequence shown here is derived from an EMBL/GenBank/DDBJ whole genome shotgun (WGS) entry which is preliminary data.</text>
</comment>
<protein>
    <submittedName>
        <fullName evidence="1">Uncharacterized protein</fullName>
    </submittedName>
</protein>